<dbReference type="Pfam" id="PF00480">
    <property type="entry name" value="ROK"/>
    <property type="match status" value="1"/>
</dbReference>
<proteinExistence type="inferred from homology"/>
<gene>
    <name evidence="2" type="ORF">OO014_07635</name>
</gene>
<protein>
    <submittedName>
        <fullName evidence="2">ROK family protein</fullName>
    </submittedName>
</protein>
<dbReference type="SUPFAM" id="SSF53067">
    <property type="entry name" value="Actin-like ATPase domain"/>
    <property type="match status" value="1"/>
</dbReference>
<dbReference type="PANTHER" id="PTHR18964:SF169">
    <property type="entry name" value="N-ACETYLMANNOSAMINE KINASE"/>
    <property type="match status" value="1"/>
</dbReference>
<sequence length="313" mass="31511">MGHTAVVGIDVGGTRIKAALMSAEAEVLAETTRATPRDIASQIGAVVAEIVSELTTMVREAGAKAGVPTVSAVGIAVPGWVDEASGRGRWSANLGWRDLDLRNDVRRHLDCPVAVGQDVRAGLQGEYRFGSARGVDNVLFVPLGTGLASALIIGGRPVAGTHWAGEIGHVVVEPDGEVCGCGARGCLETVASAGSIGRRWRARSGESGDAAEVARLTAAGDLVAAGVWQEAVSALAGALAPVVAATGTELVLIGGGLVRSGDLLLAPLRAQLADRLGVCDGVSVAAAALGDRAGALGAAALALDLLHHTNPTR</sequence>
<dbReference type="InterPro" id="IPR043129">
    <property type="entry name" value="ATPase_NBD"/>
</dbReference>
<name>A0ABT5GHE3_9MICO</name>
<evidence type="ECO:0000313" key="2">
    <source>
        <dbReference type="EMBL" id="MDC5697126.1"/>
    </source>
</evidence>
<dbReference type="PANTHER" id="PTHR18964">
    <property type="entry name" value="ROK (REPRESSOR, ORF, KINASE) FAMILY"/>
    <property type="match status" value="1"/>
</dbReference>
<reference evidence="2 3" key="1">
    <citation type="submission" date="2022-11" db="EMBL/GenBank/DDBJ databases">
        <title>Anaerobic phenanthrene biodegradation by a DNRA strain PheN6.</title>
        <authorList>
            <person name="Zhang Z."/>
        </authorList>
    </citation>
    <scope>NUCLEOTIDE SEQUENCE [LARGE SCALE GENOMIC DNA]</scope>
    <source>
        <strain evidence="2 3">PheN6</strain>
    </source>
</reference>
<keyword evidence="3" id="KW-1185">Reference proteome</keyword>
<evidence type="ECO:0000256" key="1">
    <source>
        <dbReference type="ARBA" id="ARBA00006479"/>
    </source>
</evidence>
<evidence type="ECO:0000313" key="3">
    <source>
        <dbReference type="Proteomes" id="UP001150259"/>
    </source>
</evidence>
<organism evidence="2 3">
    <name type="scientific">Intrasporangium calvum</name>
    <dbReference type="NCBI Taxonomy" id="53358"/>
    <lineage>
        <taxon>Bacteria</taxon>
        <taxon>Bacillati</taxon>
        <taxon>Actinomycetota</taxon>
        <taxon>Actinomycetes</taxon>
        <taxon>Micrococcales</taxon>
        <taxon>Intrasporangiaceae</taxon>
        <taxon>Intrasporangium</taxon>
    </lineage>
</organism>
<dbReference type="RefSeq" id="WP_272461699.1">
    <property type="nucleotide sequence ID" value="NZ_JAPFQL010000026.1"/>
</dbReference>
<dbReference type="Gene3D" id="3.30.420.40">
    <property type="match status" value="2"/>
</dbReference>
<dbReference type="EMBL" id="JAPFQL010000026">
    <property type="protein sequence ID" value="MDC5697126.1"/>
    <property type="molecule type" value="Genomic_DNA"/>
</dbReference>
<accession>A0ABT5GHE3</accession>
<dbReference type="InterPro" id="IPR000600">
    <property type="entry name" value="ROK"/>
</dbReference>
<comment type="caution">
    <text evidence="2">The sequence shown here is derived from an EMBL/GenBank/DDBJ whole genome shotgun (WGS) entry which is preliminary data.</text>
</comment>
<comment type="similarity">
    <text evidence="1">Belongs to the ROK (NagC/XylR) family.</text>
</comment>
<dbReference type="Proteomes" id="UP001150259">
    <property type="component" value="Unassembled WGS sequence"/>
</dbReference>